<dbReference type="InterPro" id="IPR050236">
    <property type="entry name" value="Ser_Thr_kinase_AGC"/>
</dbReference>
<dbReference type="Gene3D" id="1.10.510.10">
    <property type="entry name" value="Transferase(Phosphotransferase) domain 1"/>
    <property type="match status" value="1"/>
</dbReference>
<dbReference type="PROSITE" id="PS50003">
    <property type="entry name" value="PH_DOMAIN"/>
    <property type="match status" value="1"/>
</dbReference>
<evidence type="ECO:0000256" key="1">
    <source>
        <dbReference type="ARBA" id="ARBA00010006"/>
    </source>
</evidence>
<protein>
    <recommendedName>
        <fullName evidence="2">non-specific serine/threonine protein kinase</fullName>
        <ecNumber evidence="2">2.7.11.1</ecNumber>
    </recommendedName>
</protein>
<dbReference type="InterPro" id="IPR033931">
    <property type="entry name" value="PDK1-typ_PH"/>
</dbReference>
<evidence type="ECO:0000256" key="9">
    <source>
        <dbReference type="ARBA" id="ARBA00048679"/>
    </source>
</evidence>
<organism evidence="14 15">
    <name type="scientific">Chloropicon roscoffensis</name>
    <dbReference type="NCBI Taxonomy" id="1461544"/>
    <lineage>
        <taxon>Eukaryota</taxon>
        <taxon>Viridiplantae</taxon>
        <taxon>Chlorophyta</taxon>
        <taxon>Chloropicophyceae</taxon>
        <taxon>Chloropicales</taxon>
        <taxon>Chloropicaceae</taxon>
        <taxon>Chloropicon</taxon>
    </lineage>
</organism>
<dbReference type="SMART" id="SM00220">
    <property type="entry name" value="S_TKc"/>
    <property type="match status" value="1"/>
</dbReference>
<keyword evidence="7 10" id="KW-0067">ATP-binding</keyword>
<dbReference type="FunFam" id="3.30.200.20:FF:000191">
    <property type="entry name" value="3-phosphoinositide-dependent protein kinase 2-like"/>
    <property type="match status" value="1"/>
</dbReference>
<evidence type="ECO:0000256" key="8">
    <source>
        <dbReference type="ARBA" id="ARBA00047899"/>
    </source>
</evidence>
<dbReference type="Pfam" id="PF00069">
    <property type="entry name" value="Pkinase"/>
    <property type="match status" value="1"/>
</dbReference>
<dbReference type="InterPro" id="IPR039046">
    <property type="entry name" value="PDPK1"/>
</dbReference>
<dbReference type="Gene3D" id="2.30.29.30">
    <property type="entry name" value="Pleckstrin-homology domain (PH domain)/Phosphotyrosine-binding domain (PTB)"/>
    <property type="match status" value="1"/>
</dbReference>
<dbReference type="FunFam" id="1.10.510.10:FF:000833">
    <property type="entry name" value="AGC family protein kinase"/>
    <property type="match status" value="1"/>
</dbReference>
<dbReference type="InterPro" id="IPR017441">
    <property type="entry name" value="Protein_kinase_ATP_BS"/>
</dbReference>
<dbReference type="CDD" id="cd05581">
    <property type="entry name" value="STKc_PDK1"/>
    <property type="match status" value="1"/>
</dbReference>
<dbReference type="GO" id="GO:0005524">
    <property type="term" value="F:ATP binding"/>
    <property type="evidence" value="ECO:0007669"/>
    <property type="project" value="UniProtKB-UniRule"/>
</dbReference>
<dbReference type="InterPro" id="IPR011993">
    <property type="entry name" value="PH-like_dom_sf"/>
</dbReference>
<dbReference type="PROSITE" id="PS50011">
    <property type="entry name" value="PROTEIN_KINASE_DOM"/>
    <property type="match status" value="1"/>
</dbReference>
<dbReference type="InterPro" id="IPR001849">
    <property type="entry name" value="PH_domain"/>
</dbReference>
<evidence type="ECO:0000256" key="7">
    <source>
        <dbReference type="ARBA" id="ARBA00022840"/>
    </source>
</evidence>
<dbReference type="GO" id="GO:0004674">
    <property type="term" value="F:protein serine/threonine kinase activity"/>
    <property type="evidence" value="ECO:0007669"/>
    <property type="project" value="UniProtKB-KW"/>
</dbReference>
<dbReference type="InterPro" id="IPR011009">
    <property type="entry name" value="Kinase-like_dom_sf"/>
</dbReference>
<dbReference type="InterPro" id="IPR008271">
    <property type="entry name" value="Ser/Thr_kinase_AS"/>
</dbReference>
<dbReference type="PROSITE" id="PS00107">
    <property type="entry name" value="PROTEIN_KINASE_ATP"/>
    <property type="match status" value="1"/>
</dbReference>
<evidence type="ECO:0000256" key="10">
    <source>
        <dbReference type="PROSITE-ProRule" id="PRU10141"/>
    </source>
</evidence>
<feature type="domain" description="Protein kinase" evidence="13">
    <location>
        <begin position="28"/>
        <end position="299"/>
    </location>
</feature>
<dbReference type="GO" id="GO:0035556">
    <property type="term" value="P:intracellular signal transduction"/>
    <property type="evidence" value="ECO:0007669"/>
    <property type="project" value="TreeGrafter"/>
</dbReference>
<proteinExistence type="inferred from homology"/>
<dbReference type="Proteomes" id="UP001472866">
    <property type="component" value="Chromosome 13"/>
</dbReference>
<dbReference type="SMART" id="SM00233">
    <property type="entry name" value="PH"/>
    <property type="match status" value="1"/>
</dbReference>
<keyword evidence="3 11" id="KW-0723">Serine/threonine-protein kinase</keyword>
<dbReference type="Gene3D" id="3.30.200.20">
    <property type="entry name" value="Phosphorylase Kinase, domain 1"/>
    <property type="match status" value="1"/>
</dbReference>
<evidence type="ECO:0000256" key="5">
    <source>
        <dbReference type="ARBA" id="ARBA00022741"/>
    </source>
</evidence>
<accession>A0AAX4PHY3</accession>
<evidence type="ECO:0000256" key="4">
    <source>
        <dbReference type="ARBA" id="ARBA00022679"/>
    </source>
</evidence>
<evidence type="ECO:0000313" key="14">
    <source>
        <dbReference type="EMBL" id="WZN65924.1"/>
    </source>
</evidence>
<feature type="binding site" evidence="10">
    <location>
        <position position="57"/>
    </location>
    <ligand>
        <name>ATP</name>
        <dbReference type="ChEBI" id="CHEBI:30616"/>
    </ligand>
</feature>
<keyword evidence="4" id="KW-0808">Transferase</keyword>
<dbReference type="PANTHER" id="PTHR24356:SF163">
    <property type="entry name" value="3-PHOSPHOINOSITIDE-DEPENDENT PROTEIN KINASE 1-RELATED"/>
    <property type="match status" value="1"/>
</dbReference>
<dbReference type="Pfam" id="PF14593">
    <property type="entry name" value="PH_3"/>
    <property type="match status" value="1"/>
</dbReference>
<dbReference type="EC" id="2.7.11.1" evidence="2"/>
<dbReference type="SUPFAM" id="SSF50729">
    <property type="entry name" value="PH domain-like"/>
    <property type="match status" value="1"/>
</dbReference>
<dbReference type="PANTHER" id="PTHR24356">
    <property type="entry name" value="SERINE/THREONINE-PROTEIN KINASE"/>
    <property type="match status" value="1"/>
</dbReference>
<reference evidence="14 15" key="1">
    <citation type="submission" date="2024-03" db="EMBL/GenBank/DDBJ databases">
        <title>Complete genome sequence of the green alga Chloropicon roscoffensis RCC1871.</title>
        <authorList>
            <person name="Lemieux C."/>
            <person name="Pombert J.-F."/>
            <person name="Otis C."/>
            <person name="Turmel M."/>
        </authorList>
    </citation>
    <scope>NUCLEOTIDE SEQUENCE [LARGE SCALE GENOMIC DNA]</scope>
    <source>
        <strain evidence="14 15">RCC1871</strain>
    </source>
</reference>
<dbReference type="PROSITE" id="PS00108">
    <property type="entry name" value="PROTEIN_KINASE_ST"/>
    <property type="match status" value="1"/>
</dbReference>
<dbReference type="SUPFAM" id="SSF56112">
    <property type="entry name" value="Protein kinase-like (PK-like)"/>
    <property type="match status" value="1"/>
</dbReference>
<comment type="catalytic activity">
    <reaction evidence="8">
        <text>L-threonyl-[protein] + ATP = O-phospho-L-threonyl-[protein] + ADP + H(+)</text>
        <dbReference type="Rhea" id="RHEA:46608"/>
        <dbReference type="Rhea" id="RHEA-COMP:11060"/>
        <dbReference type="Rhea" id="RHEA-COMP:11605"/>
        <dbReference type="ChEBI" id="CHEBI:15378"/>
        <dbReference type="ChEBI" id="CHEBI:30013"/>
        <dbReference type="ChEBI" id="CHEBI:30616"/>
        <dbReference type="ChEBI" id="CHEBI:61977"/>
        <dbReference type="ChEBI" id="CHEBI:456216"/>
        <dbReference type="EC" id="2.7.11.1"/>
    </reaction>
</comment>
<comment type="similarity">
    <text evidence="1">Belongs to the protein kinase superfamily. AGC Ser/Thr protein kinase family. PDPK1 subfamily.</text>
</comment>
<keyword evidence="15" id="KW-1185">Reference proteome</keyword>
<keyword evidence="5 10" id="KW-0547">Nucleotide-binding</keyword>
<dbReference type="AlphaFoldDB" id="A0AAX4PHY3"/>
<evidence type="ECO:0000256" key="6">
    <source>
        <dbReference type="ARBA" id="ARBA00022777"/>
    </source>
</evidence>
<gene>
    <name evidence="14" type="ORF">HKI87_13g74860</name>
</gene>
<dbReference type="EMBL" id="CP151513">
    <property type="protein sequence ID" value="WZN65924.1"/>
    <property type="molecule type" value="Genomic_DNA"/>
</dbReference>
<evidence type="ECO:0000256" key="11">
    <source>
        <dbReference type="RuleBase" id="RU000304"/>
    </source>
</evidence>
<sequence length="480" mass="54055">MAAPDGLEDKGGDTTVRAPRAALSIKDFEVEKVLGAGSFAQVLQAKLNRTGKSYALKIMDKRHIVKQGKAEYVLRERRVLDALRHEGLINLCFTFQDPHSLYLGLELCTKGELFDQIQERGQLPMDDVRFYSAQIVLVLEFLHKKGVVHRDLKPENLLLTDEGHLKLGDFGSVKLLQDVEMVAAGTDYDRSAEPERKTSFVGTAEYASPEVLNGGMASTAMDWWSFGCLFYQMIVSKPPFRGGSQYLTFQKIEQMDYHMPGVGVMPLEAADLVRRLLVEDPKQRLGYNGVEEIKAHAFFEGVDWSRVWEMTPPVPVEITRQEGDSEDEQDFLEIAPTEASHGHVRDLAGGQEQRGRGATAAFLWSGDDHHEAQGDSIWTGILADDETIIKEGKVKKYKGMFYKKRILLLTDKARLVYLDPSNMQPKGEIPLDRELEVAVKSDHAFTVKHGKDSYVMDTQGQRDAVEWVESIKEMQDFINS</sequence>
<evidence type="ECO:0000259" key="12">
    <source>
        <dbReference type="PROSITE" id="PS50003"/>
    </source>
</evidence>
<evidence type="ECO:0000256" key="2">
    <source>
        <dbReference type="ARBA" id="ARBA00012513"/>
    </source>
</evidence>
<evidence type="ECO:0000313" key="15">
    <source>
        <dbReference type="Proteomes" id="UP001472866"/>
    </source>
</evidence>
<evidence type="ECO:0000259" key="13">
    <source>
        <dbReference type="PROSITE" id="PS50011"/>
    </source>
</evidence>
<name>A0AAX4PHY3_9CHLO</name>
<dbReference type="InterPro" id="IPR000719">
    <property type="entry name" value="Prot_kinase_dom"/>
</dbReference>
<keyword evidence="6 14" id="KW-0418">Kinase</keyword>
<evidence type="ECO:0000256" key="3">
    <source>
        <dbReference type="ARBA" id="ARBA00022527"/>
    </source>
</evidence>
<comment type="catalytic activity">
    <reaction evidence="9">
        <text>L-seryl-[protein] + ATP = O-phospho-L-seryl-[protein] + ADP + H(+)</text>
        <dbReference type="Rhea" id="RHEA:17989"/>
        <dbReference type="Rhea" id="RHEA-COMP:9863"/>
        <dbReference type="Rhea" id="RHEA-COMP:11604"/>
        <dbReference type="ChEBI" id="CHEBI:15378"/>
        <dbReference type="ChEBI" id="CHEBI:29999"/>
        <dbReference type="ChEBI" id="CHEBI:30616"/>
        <dbReference type="ChEBI" id="CHEBI:83421"/>
        <dbReference type="ChEBI" id="CHEBI:456216"/>
        <dbReference type="EC" id="2.7.11.1"/>
    </reaction>
</comment>
<feature type="domain" description="PH" evidence="12">
    <location>
        <begin position="387"/>
        <end position="476"/>
    </location>
</feature>